<dbReference type="Proteomes" id="UP001164743">
    <property type="component" value="Chromosome 3A"/>
</dbReference>
<name>A0ABY7CD62_9BASI</name>
<feature type="compositionally biased region" description="Basic residues" evidence="1">
    <location>
        <begin position="101"/>
        <end position="120"/>
    </location>
</feature>
<evidence type="ECO:0000256" key="1">
    <source>
        <dbReference type="SAM" id="MobiDB-lite"/>
    </source>
</evidence>
<dbReference type="EMBL" id="CP110423">
    <property type="protein sequence ID" value="WAQ83050.1"/>
    <property type="molecule type" value="Genomic_DNA"/>
</dbReference>
<sequence>MLLSSAPVKSLTVPEKRGRPKKSPEVKTTLTFKPESMADVDSERIQAQAGAYWQENRWKPSQVAKKDDNASPGPGLTASLANSQPVSFSLPAATATGRKPVQPKKRLCKSGKKQAGKPDV</sequence>
<accession>A0ABY7CD62</accession>
<proteinExistence type="predicted"/>
<feature type="compositionally biased region" description="Basic and acidic residues" evidence="1">
    <location>
        <begin position="14"/>
        <end position="25"/>
    </location>
</feature>
<protein>
    <submittedName>
        <fullName evidence="2">Uncharacterized protein</fullName>
    </submittedName>
</protein>
<feature type="region of interest" description="Disordered" evidence="1">
    <location>
        <begin position="1"/>
        <end position="31"/>
    </location>
</feature>
<evidence type="ECO:0000313" key="3">
    <source>
        <dbReference type="Proteomes" id="UP001164743"/>
    </source>
</evidence>
<dbReference type="GeneID" id="77808278"/>
<organism evidence="2 3">
    <name type="scientific">Puccinia triticina</name>
    <dbReference type="NCBI Taxonomy" id="208348"/>
    <lineage>
        <taxon>Eukaryota</taxon>
        <taxon>Fungi</taxon>
        <taxon>Dikarya</taxon>
        <taxon>Basidiomycota</taxon>
        <taxon>Pucciniomycotina</taxon>
        <taxon>Pucciniomycetes</taxon>
        <taxon>Pucciniales</taxon>
        <taxon>Pucciniaceae</taxon>
        <taxon>Puccinia</taxon>
    </lineage>
</organism>
<keyword evidence="3" id="KW-1185">Reference proteome</keyword>
<evidence type="ECO:0000313" key="2">
    <source>
        <dbReference type="EMBL" id="WAQ83050.1"/>
    </source>
</evidence>
<dbReference type="RefSeq" id="XP_053018605.1">
    <property type="nucleotide sequence ID" value="XM_053167383.1"/>
</dbReference>
<gene>
    <name evidence="2" type="ORF">PtA15_3A416</name>
</gene>
<reference evidence="2" key="1">
    <citation type="submission" date="2022-10" db="EMBL/GenBank/DDBJ databases">
        <title>Puccinia triticina Genome sequencing and assembly.</title>
        <authorList>
            <person name="Li C."/>
        </authorList>
    </citation>
    <scope>NUCLEOTIDE SEQUENCE</scope>
    <source>
        <strain evidence="2">Pt15</strain>
    </source>
</reference>
<feature type="region of interest" description="Disordered" evidence="1">
    <location>
        <begin position="51"/>
        <end position="120"/>
    </location>
</feature>